<proteinExistence type="predicted"/>
<name>A0A2D2D616_METT3</name>
<dbReference type="KEGG" id="mtw:CQW49_17295"/>
<organism evidence="2 3">
    <name type="scientific">Methylosinus trichosporium (strain ATCC 35070 / NCIMB 11131 / UNIQEM 75 / OB3b)</name>
    <dbReference type="NCBI Taxonomy" id="595536"/>
    <lineage>
        <taxon>Bacteria</taxon>
        <taxon>Pseudomonadati</taxon>
        <taxon>Pseudomonadota</taxon>
        <taxon>Alphaproteobacteria</taxon>
        <taxon>Hyphomicrobiales</taxon>
        <taxon>Methylocystaceae</taxon>
        <taxon>Methylosinus</taxon>
    </lineage>
</organism>
<evidence type="ECO:0000256" key="1">
    <source>
        <dbReference type="SAM" id="Phobius"/>
    </source>
</evidence>
<evidence type="ECO:0000313" key="2">
    <source>
        <dbReference type="EMBL" id="ATQ70448.1"/>
    </source>
</evidence>
<protein>
    <submittedName>
        <fullName evidence="2">Uncharacterized protein</fullName>
    </submittedName>
</protein>
<sequence>MLMERLLALMTGVIVAICLGVGLVMMALGPGRKDAEAPTSALAAQLPPVVDRAAARAQIELTIAAAPEYRPFFDRLRLAFPSDYEAALDAFATAGAGADTVDYYLAEAVRRLRQARGVLAARAEPAALTRVFDLNLSVLRALAGEDKRLCATFLYGGVDQDFHNFAARRRALVGEMAIVGLEAISSGRTRNEERAAPSDEDFRALEKALTERGLGKAEVDSLLDGKSPDPPFDDAKTCAIGQTYLEALRGLPEPVRLRIWGLAVELMARS</sequence>
<keyword evidence="1" id="KW-1133">Transmembrane helix</keyword>
<gene>
    <name evidence="2" type="ORF">CQW49_17295</name>
</gene>
<evidence type="ECO:0000313" key="3">
    <source>
        <dbReference type="Proteomes" id="UP000230709"/>
    </source>
</evidence>
<dbReference type="Proteomes" id="UP000230709">
    <property type="component" value="Chromosome"/>
</dbReference>
<reference evidence="3" key="1">
    <citation type="submission" date="2017-10" db="EMBL/GenBank/DDBJ databases">
        <title>Completed PacBio SMRT sequence of Methylosinus trichosporium OB3b reveals presence of a third large plasmid.</title>
        <authorList>
            <person name="Charles T.C."/>
            <person name="Lynch M.D.J."/>
            <person name="Heil J.R."/>
            <person name="Cheng J."/>
        </authorList>
    </citation>
    <scope>NUCLEOTIDE SEQUENCE [LARGE SCALE GENOMIC DNA]</scope>
    <source>
        <strain evidence="3">OB3b</strain>
    </source>
</reference>
<dbReference type="AlphaFoldDB" id="A0A2D2D616"/>
<accession>A0A2D2D616</accession>
<feature type="transmembrane region" description="Helical" evidence="1">
    <location>
        <begin position="6"/>
        <end position="28"/>
    </location>
</feature>
<keyword evidence="1" id="KW-0812">Transmembrane</keyword>
<keyword evidence="3" id="KW-1185">Reference proteome</keyword>
<dbReference type="EMBL" id="CP023737">
    <property type="protein sequence ID" value="ATQ70448.1"/>
    <property type="molecule type" value="Genomic_DNA"/>
</dbReference>
<keyword evidence="1" id="KW-0472">Membrane</keyword>